<evidence type="ECO:0000256" key="1">
    <source>
        <dbReference type="SAM" id="SignalP"/>
    </source>
</evidence>
<evidence type="ECO:0000313" key="2">
    <source>
        <dbReference type="EMBL" id="TNH40948.1"/>
    </source>
</evidence>
<proteinExistence type="predicted"/>
<organism evidence="2 3">
    <name type="scientific">Paracoccus haeundaensis</name>
    <dbReference type="NCBI Taxonomy" id="225362"/>
    <lineage>
        <taxon>Bacteria</taxon>
        <taxon>Pseudomonadati</taxon>
        <taxon>Pseudomonadota</taxon>
        <taxon>Alphaproteobacteria</taxon>
        <taxon>Rhodobacterales</taxon>
        <taxon>Paracoccaceae</taxon>
        <taxon>Paracoccus</taxon>
    </lineage>
</organism>
<evidence type="ECO:0000313" key="3">
    <source>
        <dbReference type="Proteomes" id="UP000304880"/>
    </source>
</evidence>
<feature type="signal peptide" evidence="1">
    <location>
        <begin position="1"/>
        <end position="25"/>
    </location>
</feature>
<comment type="caution">
    <text evidence="2">The sequence shown here is derived from an EMBL/GenBank/DDBJ whole genome shotgun (WGS) entry which is preliminary data.</text>
</comment>
<protein>
    <submittedName>
        <fullName evidence="2">Uncharacterized protein</fullName>
    </submittedName>
</protein>
<reference evidence="2 3" key="1">
    <citation type="submission" date="2019-06" db="EMBL/GenBank/DDBJ databases">
        <authorList>
            <person name="Li J."/>
        </authorList>
    </citation>
    <scope>NUCLEOTIDE SEQUENCE [LARGE SCALE GENOMIC DNA]</scope>
    <source>
        <strain evidence="2 3">CGMCC 1.8012</strain>
    </source>
</reference>
<dbReference type="EMBL" id="VDDC01000005">
    <property type="protein sequence ID" value="TNH40948.1"/>
    <property type="molecule type" value="Genomic_DNA"/>
</dbReference>
<keyword evidence="1" id="KW-0732">Signal</keyword>
<accession>A0A5C4RAK4</accession>
<name>A0A5C4RAK4_9RHOB</name>
<sequence>MRLQHCAVMLLGSVAVLLSAQQTMALPDAVVVETRIKEGALSFQAGMKSRHTVKIDYSSRSLSSDFLTGVTNLVGIELGSVRDRFTVYSPIFSGEVASFIMEGQTASAVGVLPNINYRFTITVDRAAREIVVSGCHDGYPSYSVIVGDTEVYSFEQEFLAALFGSCDIVVASRTVKY</sequence>
<dbReference type="Proteomes" id="UP000304880">
    <property type="component" value="Unassembled WGS sequence"/>
</dbReference>
<keyword evidence="3" id="KW-1185">Reference proteome</keyword>
<feature type="chain" id="PRO_5022985921" evidence="1">
    <location>
        <begin position="26"/>
        <end position="177"/>
    </location>
</feature>
<dbReference type="AlphaFoldDB" id="A0A5C4RAK4"/>
<gene>
    <name evidence="2" type="ORF">FHD67_02695</name>
</gene>